<dbReference type="PATRIC" id="fig|1423779.3.peg.1930"/>
<reference evidence="1 2" key="1">
    <citation type="journal article" date="2015" name="Genome Announc.">
        <title>Expanding the biotechnology potential of lactobacilli through comparative genomics of 213 strains and associated genera.</title>
        <authorList>
            <person name="Sun Z."/>
            <person name="Harris H.M."/>
            <person name="McCann A."/>
            <person name="Guo C."/>
            <person name="Argimon S."/>
            <person name="Zhang W."/>
            <person name="Yang X."/>
            <person name="Jeffery I.B."/>
            <person name="Cooney J.C."/>
            <person name="Kagawa T.F."/>
            <person name="Liu W."/>
            <person name="Song Y."/>
            <person name="Salvetti E."/>
            <person name="Wrobel A."/>
            <person name="Rasinkangas P."/>
            <person name="Parkhill J."/>
            <person name="Rea M.C."/>
            <person name="O'Sullivan O."/>
            <person name="Ritari J."/>
            <person name="Douillard F.P."/>
            <person name="Paul Ross R."/>
            <person name="Yang R."/>
            <person name="Briner A.E."/>
            <person name="Felis G.E."/>
            <person name="de Vos W.M."/>
            <person name="Barrangou R."/>
            <person name="Klaenhammer T.R."/>
            <person name="Caufield P.W."/>
            <person name="Cui Y."/>
            <person name="Zhang H."/>
            <person name="O'Toole P.W."/>
        </authorList>
    </citation>
    <scope>NUCLEOTIDE SEQUENCE [LARGE SCALE GENOMIC DNA]</scope>
    <source>
        <strain evidence="1 2">DSM 4864</strain>
    </source>
</reference>
<accession>A0A0R1WN97</accession>
<dbReference type="AlphaFoldDB" id="A0A0R1WN97"/>
<dbReference type="Proteomes" id="UP000050973">
    <property type="component" value="Unassembled WGS sequence"/>
</dbReference>
<protein>
    <submittedName>
        <fullName evidence="1">Uncharacterized protein</fullName>
    </submittedName>
</protein>
<comment type="caution">
    <text evidence="1">The sequence shown here is derived from an EMBL/GenBank/DDBJ whole genome shotgun (WGS) entry which is preliminary data.</text>
</comment>
<sequence>MGNTSIIGDEEGKKMSLMQNTSNIKKTSQSVYLITLVRRSADRPMYLDHMVYDSAAAGQKFMTNLAAAFERAGYRLNKNDADHYQLDNGLDKITLTGSTQSVFED</sequence>
<name>A0A0R1WN97_9LACO</name>
<evidence type="ECO:0000313" key="1">
    <source>
        <dbReference type="EMBL" id="KRM15756.1"/>
    </source>
</evidence>
<proteinExistence type="predicted"/>
<evidence type="ECO:0000313" key="2">
    <source>
        <dbReference type="Proteomes" id="UP000050973"/>
    </source>
</evidence>
<organism evidence="1 2">
    <name type="scientific">Limosilactobacillus oris DSM 4864</name>
    <dbReference type="NCBI Taxonomy" id="1423779"/>
    <lineage>
        <taxon>Bacteria</taxon>
        <taxon>Bacillati</taxon>
        <taxon>Bacillota</taxon>
        <taxon>Bacilli</taxon>
        <taxon>Lactobacillales</taxon>
        <taxon>Lactobacillaceae</taxon>
        <taxon>Limosilactobacillus</taxon>
    </lineage>
</organism>
<gene>
    <name evidence="1" type="ORF">FC49_GL001863</name>
</gene>
<dbReference type="EMBL" id="AZGE01000008">
    <property type="protein sequence ID" value="KRM15756.1"/>
    <property type="molecule type" value="Genomic_DNA"/>
</dbReference>